<keyword evidence="3" id="KW-1185">Reference proteome</keyword>
<evidence type="ECO:0000313" key="2">
    <source>
        <dbReference type="EMBL" id="GFR84343.1"/>
    </source>
</evidence>
<evidence type="ECO:0000256" key="1">
    <source>
        <dbReference type="SAM" id="MobiDB-lite"/>
    </source>
</evidence>
<proteinExistence type="predicted"/>
<comment type="caution">
    <text evidence="2">The sequence shown here is derived from an EMBL/GenBank/DDBJ whole genome shotgun (WGS) entry which is preliminary data.</text>
</comment>
<sequence length="71" mass="7518">GYPGEEDPSPLVTSQLNSMGHTVLPSTIGRTGPKWHVDGRPTNCPQANPPQPPGLLPFRSRVAPHGQQGAQ</sequence>
<organism evidence="2 3">
    <name type="scientific">Elysia marginata</name>
    <dbReference type="NCBI Taxonomy" id="1093978"/>
    <lineage>
        <taxon>Eukaryota</taxon>
        <taxon>Metazoa</taxon>
        <taxon>Spiralia</taxon>
        <taxon>Lophotrochozoa</taxon>
        <taxon>Mollusca</taxon>
        <taxon>Gastropoda</taxon>
        <taxon>Heterobranchia</taxon>
        <taxon>Euthyneura</taxon>
        <taxon>Panpulmonata</taxon>
        <taxon>Sacoglossa</taxon>
        <taxon>Placobranchoidea</taxon>
        <taxon>Plakobranchidae</taxon>
        <taxon>Elysia</taxon>
    </lineage>
</organism>
<protein>
    <submittedName>
        <fullName evidence="2">Uncharacterized protein</fullName>
    </submittedName>
</protein>
<reference evidence="2 3" key="1">
    <citation type="journal article" date="2021" name="Elife">
        <title>Chloroplast acquisition without the gene transfer in kleptoplastic sea slugs, Plakobranchus ocellatus.</title>
        <authorList>
            <person name="Maeda T."/>
            <person name="Takahashi S."/>
            <person name="Yoshida T."/>
            <person name="Shimamura S."/>
            <person name="Takaki Y."/>
            <person name="Nagai Y."/>
            <person name="Toyoda A."/>
            <person name="Suzuki Y."/>
            <person name="Arimoto A."/>
            <person name="Ishii H."/>
            <person name="Satoh N."/>
            <person name="Nishiyama T."/>
            <person name="Hasebe M."/>
            <person name="Maruyama T."/>
            <person name="Minagawa J."/>
            <person name="Obokata J."/>
            <person name="Shigenobu S."/>
        </authorList>
    </citation>
    <scope>NUCLEOTIDE SEQUENCE [LARGE SCALE GENOMIC DNA]</scope>
</reference>
<dbReference type="Proteomes" id="UP000762676">
    <property type="component" value="Unassembled WGS sequence"/>
</dbReference>
<dbReference type="AlphaFoldDB" id="A0AAV4GFQ5"/>
<accession>A0AAV4GFQ5</accession>
<feature type="region of interest" description="Disordered" evidence="1">
    <location>
        <begin position="22"/>
        <end position="71"/>
    </location>
</feature>
<evidence type="ECO:0000313" key="3">
    <source>
        <dbReference type="Proteomes" id="UP000762676"/>
    </source>
</evidence>
<name>A0AAV4GFQ5_9GAST</name>
<dbReference type="EMBL" id="BMAT01001380">
    <property type="protein sequence ID" value="GFR84343.1"/>
    <property type="molecule type" value="Genomic_DNA"/>
</dbReference>
<feature type="non-terminal residue" evidence="2">
    <location>
        <position position="1"/>
    </location>
</feature>
<gene>
    <name evidence="2" type="ORF">ElyMa_000669700</name>
</gene>